<dbReference type="GO" id="GO:0003677">
    <property type="term" value="F:DNA binding"/>
    <property type="evidence" value="ECO:0007669"/>
    <property type="project" value="TreeGrafter"/>
</dbReference>
<gene>
    <name evidence="12" type="ORF">FOA43_000347</name>
</gene>
<dbReference type="GO" id="GO:0006281">
    <property type="term" value="P:DNA repair"/>
    <property type="evidence" value="ECO:0007669"/>
    <property type="project" value="UniProtKB-KW"/>
</dbReference>
<feature type="compositionally biased region" description="Acidic residues" evidence="10">
    <location>
        <begin position="1223"/>
        <end position="1232"/>
    </location>
</feature>
<evidence type="ECO:0000256" key="1">
    <source>
        <dbReference type="ARBA" id="ARBA00004123"/>
    </source>
</evidence>
<dbReference type="EMBL" id="CP064812">
    <property type="protein sequence ID" value="QPG73043.1"/>
    <property type="molecule type" value="Genomic_DNA"/>
</dbReference>
<evidence type="ECO:0000256" key="9">
    <source>
        <dbReference type="ARBA" id="ARBA00023306"/>
    </source>
</evidence>
<evidence type="ECO:0000313" key="13">
    <source>
        <dbReference type="Proteomes" id="UP000662931"/>
    </source>
</evidence>
<feature type="compositionally biased region" description="Basic and acidic residues" evidence="10">
    <location>
        <begin position="1233"/>
        <end position="1248"/>
    </location>
</feature>
<keyword evidence="9" id="KW-0131">Cell cycle</keyword>
<dbReference type="KEGG" id="bnn:FOA43_000347"/>
<feature type="region of interest" description="Disordered" evidence="10">
    <location>
        <begin position="1008"/>
        <end position="1047"/>
    </location>
</feature>
<accession>A0A875RX02</accession>
<feature type="compositionally biased region" description="Acidic residues" evidence="10">
    <location>
        <begin position="40"/>
        <end position="49"/>
    </location>
</feature>
<evidence type="ECO:0000256" key="2">
    <source>
        <dbReference type="ARBA" id="ARBA00008174"/>
    </source>
</evidence>
<keyword evidence="13" id="KW-1185">Reference proteome</keyword>
<dbReference type="RefSeq" id="XP_038776608.1">
    <property type="nucleotide sequence ID" value="XM_038920680.1"/>
</dbReference>
<dbReference type="InterPro" id="IPR044998">
    <property type="entry name" value="Timeless"/>
</dbReference>
<evidence type="ECO:0000256" key="4">
    <source>
        <dbReference type="ARBA" id="ARBA00022763"/>
    </source>
</evidence>
<dbReference type="GO" id="GO:0043111">
    <property type="term" value="P:replication fork arrest"/>
    <property type="evidence" value="ECO:0007669"/>
    <property type="project" value="TreeGrafter"/>
</dbReference>
<keyword evidence="8" id="KW-0469">Meiosis</keyword>
<dbReference type="AlphaFoldDB" id="A0A875RX02"/>
<evidence type="ECO:0000256" key="3">
    <source>
        <dbReference type="ARBA" id="ARBA00021529"/>
    </source>
</evidence>
<dbReference type="GO" id="GO:0031298">
    <property type="term" value="C:replication fork protection complex"/>
    <property type="evidence" value="ECO:0007669"/>
    <property type="project" value="TreeGrafter"/>
</dbReference>
<dbReference type="GO" id="GO:0051321">
    <property type="term" value="P:meiotic cell cycle"/>
    <property type="evidence" value="ECO:0007669"/>
    <property type="project" value="UniProtKB-KW"/>
</dbReference>
<organism evidence="12 13">
    <name type="scientific">Eeniella nana</name>
    <name type="common">Yeast</name>
    <name type="synonym">Brettanomyces nanus</name>
    <dbReference type="NCBI Taxonomy" id="13502"/>
    <lineage>
        <taxon>Eukaryota</taxon>
        <taxon>Fungi</taxon>
        <taxon>Dikarya</taxon>
        <taxon>Ascomycota</taxon>
        <taxon>Saccharomycotina</taxon>
        <taxon>Pichiomycetes</taxon>
        <taxon>Pichiales</taxon>
        <taxon>Pichiaceae</taxon>
        <taxon>Brettanomyces</taxon>
    </lineage>
</organism>
<sequence length="1271" mass="145806">MSIVDRRTNVKLKSDESLIDSDVDIEEELERDREDTSLSEVDEDADNEESINKTEQPRVVTEDRFSQIKNYKKSTRVLTAAEQTLQSQILLLCSALGGTDPTSENKREYILGVDALACLKDLKRWIKAVDDATHMWHVAAACHENELVENDLIPIMIQIPKRANNSDSNYMQNILLSALELLVALTRPLVLDVEVASPAQIDLYIKLKKAHVKCKDKILNFDNGRCLKSVVGVALPILAFPKEKRTNRDSTILNLCLNFFRNVIRIGPADFTVSKKKSSSKTQQVIDNMPPGITRDDISYDNLIYKFKKNRVLMFVQTITAGLGTEFDSEVLFSACLDIYFYITYGIEPELLFIASAEPKNPTTSSPAEVTTHLTPQSETGARLADLMAQEKEIKKQLFSNNITRHANFGTLLSIKEGSDDAALTVGTQRSFLRSDPIEELDSGVSKKVASTRYANRSKESTKSDFDTSFEAPAKKFTNSRTSSILKEFCSDFTEAGFSVLGTEIRRQVTSNGVSLNAFTEFHYFQVMAWILKFERILRDDSNDGLSFKRFGYIMMCLEEQMIRMLLVGSLPQYLQNREFNLLRAATNCFKEILLTTIDIHRLDQKDNTNLNDEDKEELEGYITVSEAVLRNIFANEEVIDVLFRIPQDARKVSLNYAVDMTDFTYVLFKTLHYLSKLKVPIVLAKKIRQTSKRYYGENHDASVIGSEDESDAEFDVADPQKLKRFQVLDKEIYSRFEERLFNERIVDTYIWVFSRFGELNEKQVRRCMSYFNRLLLKWKDHFLKLTRLDFMLILHDLKNARFSVHTMNDLSKMLSYFMRILERLYKHSKTILLETLTDHQEHEIDVKLYLLGGDLTTVREKRFQSRAEDLKFSEGAMSHSYKISVLVSLLCYADKIDLVQELIQKLTDYRDQKVSWEAKTVMEDGITGLPSSPVSFKERLELPDKMMREEKRDARFRLLLHTIGFAGNVLINRTASDELNQTISLIDVALKNPMESFELEGKVIPEYAEPDEPPHESDVIIQKSGPNEKGLEPLEDTEREARDETDKAAVKHNIYGTDIIDYSGSEGSVDDLGDGNGYVEDNIDLMEARLDANEKRIKGRALKKKNMRSRKRRHKHIDPEDDDPLPFSKKTGGSKKRKKNASIPMHEGVEKVQKEKISEPKKHLSSKFIDSDEDESDGEKKTAFFEREKRLLKLVHDNENKPLTPEQYNALFNLDLAKDTSSESEGDDLNFSEEKEMENDGDKEEVEKEEIISNELHQHRAVIRDSEDEE</sequence>
<dbReference type="Proteomes" id="UP000662931">
    <property type="component" value="Chromosome 1"/>
</dbReference>
<feature type="compositionally biased region" description="Basic and acidic residues" evidence="10">
    <location>
        <begin position="1148"/>
        <end position="1163"/>
    </location>
</feature>
<dbReference type="PANTHER" id="PTHR22940">
    <property type="entry name" value="TIMEOUT/TIMELESS-2"/>
    <property type="match status" value="1"/>
</dbReference>
<keyword evidence="6" id="KW-0234">DNA repair</keyword>
<dbReference type="GO" id="GO:0000076">
    <property type="term" value="P:DNA replication checkpoint signaling"/>
    <property type="evidence" value="ECO:0007669"/>
    <property type="project" value="TreeGrafter"/>
</dbReference>
<keyword evidence="5" id="KW-0236">DNA replication inhibitor</keyword>
<evidence type="ECO:0000256" key="6">
    <source>
        <dbReference type="ARBA" id="ARBA00023204"/>
    </source>
</evidence>
<feature type="region of interest" description="Disordered" evidence="10">
    <location>
        <begin position="1097"/>
        <end position="1182"/>
    </location>
</feature>
<evidence type="ECO:0000256" key="10">
    <source>
        <dbReference type="SAM" id="MobiDB-lite"/>
    </source>
</evidence>
<comment type="subcellular location">
    <subcellularLocation>
        <location evidence="1">Nucleus</location>
    </subcellularLocation>
</comment>
<proteinExistence type="inferred from homology"/>
<protein>
    <recommendedName>
        <fullName evidence="3">Topoisomerase 1-associated factor 1</fullName>
    </recommendedName>
</protein>
<feature type="compositionally biased region" description="Basic residues" evidence="10">
    <location>
        <begin position="1098"/>
        <end position="1117"/>
    </location>
</feature>
<dbReference type="GeneID" id="62193748"/>
<dbReference type="InterPro" id="IPR006906">
    <property type="entry name" value="Timeless_N"/>
</dbReference>
<evidence type="ECO:0000259" key="11">
    <source>
        <dbReference type="Pfam" id="PF04821"/>
    </source>
</evidence>
<keyword evidence="4" id="KW-0227">DNA damage</keyword>
<comment type="similarity">
    <text evidence="2">Belongs to the timeless family.</text>
</comment>
<keyword evidence="7" id="KW-0539">Nucleus</keyword>
<name>A0A875RX02_EENNA</name>
<feature type="domain" description="Timeless N-terminal" evidence="11">
    <location>
        <begin position="108"/>
        <end position="415"/>
    </location>
</feature>
<evidence type="ECO:0000256" key="8">
    <source>
        <dbReference type="ARBA" id="ARBA00023254"/>
    </source>
</evidence>
<dbReference type="PANTHER" id="PTHR22940:SF4">
    <property type="entry name" value="PROTEIN TIMELESS HOMOLOG"/>
    <property type="match status" value="1"/>
</dbReference>
<evidence type="ECO:0000313" key="12">
    <source>
        <dbReference type="EMBL" id="QPG73043.1"/>
    </source>
</evidence>
<evidence type="ECO:0000256" key="7">
    <source>
        <dbReference type="ARBA" id="ARBA00023242"/>
    </source>
</evidence>
<feature type="region of interest" description="Disordered" evidence="10">
    <location>
        <begin position="23"/>
        <end position="58"/>
    </location>
</feature>
<dbReference type="OrthoDB" id="310853at2759"/>
<reference evidence="12" key="1">
    <citation type="submission" date="2020-10" db="EMBL/GenBank/DDBJ databases">
        <authorList>
            <person name="Roach M.J.R."/>
        </authorList>
    </citation>
    <scope>NUCLEOTIDE SEQUENCE</scope>
    <source>
        <strain evidence="12">CBS 1945</strain>
    </source>
</reference>
<dbReference type="Pfam" id="PF04821">
    <property type="entry name" value="TIMELESS"/>
    <property type="match status" value="1"/>
</dbReference>
<feature type="region of interest" description="Disordered" evidence="10">
    <location>
        <begin position="1217"/>
        <end position="1248"/>
    </location>
</feature>
<evidence type="ECO:0000256" key="5">
    <source>
        <dbReference type="ARBA" id="ARBA00022880"/>
    </source>
</evidence>